<feature type="non-terminal residue" evidence="7">
    <location>
        <position position="1"/>
    </location>
</feature>
<dbReference type="GO" id="GO:0031564">
    <property type="term" value="P:transcription antitermination"/>
    <property type="evidence" value="ECO:0007669"/>
    <property type="project" value="UniProtKB-KW"/>
</dbReference>
<dbReference type="GO" id="GO:0005829">
    <property type="term" value="C:cytosol"/>
    <property type="evidence" value="ECO:0007669"/>
    <property type="project" value="TreeGrafter"/>
</dbReference>
<dbReference type="GO" id="GO:0003723">
    <property type="term" value="F:RNA binding"/>
    <property type="evidence" value="ECO:0007669"/>
    <property type="project" value="UniProtKB-KW"/>
</dbReference>
<dbReference type="PANTHER" id="PTHR11078:SF3">
    <property type="entry name" value="ANTITERMINATION NUSB DOMAIN-CONTAINING PROTEIN"/>
    <property type="match status" value="1"/>
</dbReference>
<dbReference type="NCBIfam" id="TIGR01951">
    <property type="entry name" value="nusB"/>
    <property type="match status" value="1"/>
</dbReference>
<organism evidence="7">
    <name type="scientific">marine metagenome</name>
    <dbReference type="NCBI Taxonomy" id="408172"/>
    <lineage>
        <taxon>unclassified sequences</taxon>
        <taxon>metagenomes</taxon>
        <taxon>ecological metagenomes</taxon>
    </lineage>
</organism>
<dbReference type="PANTHER" id="PTHR11078">
    <property type="entry name" value="N UTILIZATION SUBSTANCE PROTEIN B-RELATED"/>
    <property type="match status" value="1"/>
</dbReference>
<dbReference type="InterPro" id="IPR035926">
    <property type="entry name" value="NusB-like_sf"/>
</dbReference>
<keyword evidence="5" id="KW-0804">Transcription</keyword>
<keyword evidence="2" id="KW-0889">Transcription antitermination</keyword>
<dbReference type="Pfam" id="PF01029">
    <property type="entry name" value="NusB"/>
    <property type="match status" value="1"/>
</dbReference>
<dbReference type="HAMAP" id="MF_00073">
    <property type="entry name" value="NusB"/>
    <property type="match status" value="1"/>
</dbReference>
<dbReference type="SUPFAM" id="SSF48013">
    <property type="entry name" value="NusB-like"/>
    <property type="match status" value="1"/>
</dbReference>
<dbReference type="InterPro" id="IPR006027">
    <property type="entry name" value="NusB_RsmB_TIM44"/>
</dbReference>
<dbReference type="GO" id="GO:0006353">
    <property type="term" value="P:DNA-templated transcription termination"/>
    <property type="evidence" value="ECO:0007669"/>
    <property type="project" value="InterPro"/>
</dbReference>
<evidence type="ECO:0000256" key="5">
    <source>
        <dbReference type="ARBA" id="ARBA00023163"/>
    </source>
</evidence>
<name>A0A381NMZ3_9ZZZZ</name>
<protein>
    <recommendedName>
        <fullName evidence="6">NusB/RsmB/TIM44 domain-containing protein</fullName>
    </recommendedName>
</protein>
<evidence type="ECO:0000256" key="2">
    <source>
        <dbReference type="ARBA" id="ARBA00022814"/>
    </source>
</evidence>
<keyword evidence="4" id="KW-0805">Transcription regulation</keyword>
<dbReference type="AlphaFoldDB" id="A0A381NMZ3"/>
<dbReference type="Gene3D" id="1.10.940.10">
    <property type="entry name" value="NusB-like"/>
    <property type="match status" value="1"/>
</dbReference>
<gene>
    <name evidence="7" type="ORF">METZ01_LOCUS8338</name>
</gene>
<proteinExistence type="inferred from homology"/>
<evidence type="ECO:0000259" key="6">
    <source>
        <dbReference type="Pfam" id="PF01029"/>
    </source>
</evidence>
<dbReference type="EMBL" id="UINC01000444">
    <property type="protein sequence ID" value="SUZ55484.1"/>
    <property type="molecule type" value="Genomic_DNA"/>
</dbReference>
<keyword evidence="3" id="KW-0694">RNA-binding</keyword>
<accession>A0A381NMZ3</accession>
<reference evidence="7" key="1">
    <citation type="submission" date="2018-05" db="EMBL/GenBank/DDBJ databases">
        <authorList>
            <person name="Lanie J.A."/>
            <person name="Ng W.-L."/>
            <person name="Kazmierczak K.M."/>
            <person name="Andrzejewski T.M."/>
            <person name="Davidsen T.M."/>
            <person name="Wayne K.J."/>
            <person name="Tettelin H."/>
            <person name="Glass J.I."/>
            <person name="Rusch D."/>
            <person name="Podicherti R."/>
            <person name="Tsui H.-C.T."/>
            <person name="Winkler M.E."/>
        </authorList>
    </citation>
    <scope>NUCLEOTIDE SEQUENCE</scope>
</reference>
<evidence type="ECO:0000313" key="7">
    <source>
        <dbReference type="EMBL" id="SUZ55484.1"/>
    </source>
</evidence>
<dbReference type="InterPro" id="IPR011605">
    <property type="entry name" value="NusB_fam"/>
</dbReference>
<evidence type="ECO:0000256" key="4">
    <source>
        <dbReference type="ARBA" id="ARBA00023015"/>
    </source>
</evidence>
<evidence type="ECO:0000256" key="1">
    <source>
        <dbReference type="ARBA" id="ARBA00005952"/>
    </source>
</evidence>
<evidence type="ECO:0000256" key="3">
    <source>
        <dbReference type="ARBA" id="ARBA00022884"/>
    </source>
</evidence>
<comment type="similarity">
    <text evidence="1">Belongs to the NusB family.</text>
</comment>
<feature type="domain" description="NusB/RsmB/TIM44" evidence="6">
    <location>
        <begin position="26"/>
        <end position="149"/>
    </location>
</feature>
<sequence length="159" mass="18215">VVRSNIAVATKRNRNSQHRVPLAQRRKARRLVLQALYQWLMADLDPKAIAKQFREETPGKVDWDYFEEVFSEIPNSAQKLDEFLAPLLDRDLAALDPIEKSLLYLGAFELTNRIDVPYRVVINECVELAKIFGATDSHKYINGVLDKLAPTLRPAELLK</sequence>